<dbReference type="Proteomes" id="UP000001488">
    <property type="component" value="Chromosome"/>
</dbReference>
<dbReference type="eggNOG" id="arCOG08603">
    <property type="taxonomic scope" value="Archaea"/>
</dbReference>
<organism evidence="1 2">
    <name type="scientific">Thermococcus gammatolerans (strain DSM 15229 / JCM 11827 / EJ3)</name>
    <dbReference type="NCBI Taxonomy" id="593117"/>
    <lineage>
        <taxon>Archaea</taxon>
        <taxon>Methanobacteriati</taxon>
        <taxon>Methanobacteriota</taxon>
        <taxon>Thermococci</taxon>
        <taxon>Thermococcales</taxon>
        <taxon>Thermococcaceae</taxon>
        <taxon>Thermococcus</taxon>
    </lineage>
</organism>
<proteinExistence type="predicted"/>
<dbReference type="PATRIC" id="fig|593117.10.peg.1413"/>
<name>C5A6Q1_THEGJ</name>
<dbReference type="KEGG" id="tga:TGAM_1411"/>
<gene>
    <name evidence="1" type="ordered locus">TGAM_1411</name>
</gene>
<dbReference type="HOGENOM" id="CLU_1674076_0_0_2"/>
<accession>C5A6Q1</accession>
<dbReference type="OrthoDB" id="97625at2157"/>
<evidence type="ECO:0000313" key="2">
    <source>
        <dbReference type="Proteomes" id="UP000001488"/>
    </source>
</evidence>
<evidence type="ECO:0000313" key="1">
    <source>
        <dbReference type="EMBL" id="ACS33913.1"/>
    </source>
</evidence>
<sequence>MAIKYEPLNRRERIVKLFREAIEAENRNDFETAKRKLDEILHESLDVEPEFYFEACFRLADIFLQEDNYRGAVKCAIRGTVRAPNENLYRLGVKRLGDILAVIKEAGKLGELENDPESFIRQADEDEELKAFVRAILNVIQGKKVEEKFSVREMEEVISLLEGLK</sequence>
<dbReference type="InterPro" id="IPR011990">
    <property type="entry name" value="TPR-like_helical_dom_sf"/>
</dbReference>
<dbReference type="GeneID" id="7988144"/>
<dbReference type="Gene3D" id="1.25.40.10">
    <property type="entry name" value="Tetratricopeptide repeat domain"/>
    <property type="match status" value="1"/>
</dbReference>
<dbReference type="RefSeq" id="WP_015859024.1">
    <property type="nucleotide sequence ID" value="NC_012804.1"/>
</dbReference>
<dbReference type="EMBL" id="CP001398">
    <property type="protein sequence ID" value="ACS33913.1"/>
    <property type="molecule type" value="Genomic_DNA"/>
</dbReference>
<dbReference type="AlphaFoldDB" id="C5A6Q1"/>
<protein>
    <submittedName>
        <fullName evidence="1">Uncharacterized protein</fullName>
    </submittedName>
</protein>
<dbReference type="PaxDb" id="593117-TGAM_1411"/>
<keyword evidence="2" id="KW-1185">Reference proteome</keyword>
<dbReference type="STRING" id="593117.TGAM_1411"/>
<reference evidence="1 2" key="1">
    <citation type="journal article" date="2007" name="Genome Biol.">
        <title>Genome analysis and genome-wide proteomics of Thermococcus gammatolerans, the most radioresistant organism known amongst the Archaea.</title>
        <authorList>
            <person name="Zivanovic Y."/>
            <person name="Armengaud J."/>
            <person name="Lagorce A."/>
            <person name="Leplat C."/>
            <person name="Guerin P."/>
            <person name="Dutertre M."/>
            <person name="Anthouard V."/>
            <person name="Forterre P."/>
            <person name="Wincker P."/>
            <person name="Confalonieri F."/>
        </authorList>
    </citation>
    <scope>NUCLEOTIDE SEQUENCE [LARGE SCALE GENOMIC DNA]</scope>
    <source>
        <strain evidence="2">DSM 15229 / JCM 11827 / EJ3</strain>
    </source>
</reference>